<dbReference type="GO" id="GO:0000155">
    <property type="term" value="F:phosphorelay sensor kinase activity"/>
    <property type="evidence" value="ECO:0007669"/>
    <property type="project" value="InterPro"/>
</dbReference>
<dbReference type="InterPro" id="IPR003660">
    <property type="entry name" value="HAMP_dom"/>
</dbReference>
<comment type="caution">
    <text evidence="16">The sequence shown here is derived from an EMBL/GenBank/DDBJ whole genome shotgun (WGS) entry which is preliminary data.</text>
</comment>
<evidence type="ECO:0000256" key="6">
    <source>
        <dbReference type="ARBA" id="ARBA00022679"/>
    </source>
</evidence>
<evidence type="ECO:0000256" key="12">
    <source>
        <dbReference type="SAM" id="MobiDB-lite"/>
    </source>
</evidence>
<evidence type="ECO:0000256" key="11">
    <source>
        <dbReference type="ARBA" id="ARBA00023136"/>
    </source>
</evidence>
<evidence type="ECO:0000256" key="5">
    <source>
        <dbReference type="ARBA" id="ARBA00022553"/>
    </source>
</evidence>
<dbReference type="SUPFAM" id="SSF55874">
    <property type="entry name" value="ATPase domain of HSP90 chaperone/DNA topoisomerase II/histidine kinase"/>
    <property type="match status" value="1"/>
</dbReference>
<dbReference type="EC" id="2.7.13.3" evidence="3"/>
<accession>A0A369BR93</accession>
<evidence type="ECO:0000256" key="1">
    <source>
        <dbReference type="ARBA" id="ARBA00000085"/>
    </source>
</evidence>
<dbReference type="PROSITE" id="PS50109">
    <property type="entry name" value="HIS_KIN"/>
    <property type="match status" value="1"/>
</dbReference>
<keyword evidence="17" id="KW-1185">Reference proteome</keyword>
<dbReference type="Pfam" id="PF02518">
    <property type="entry name" value="HATPase_c"/>
    <property type="match status" value="1"/>
</dbReference>
<evidence type="ECO:0000256" key="2">
    <source>
        <dbReference type="ARBA" id="ARBA00004651"/>
    </source>
</evidence>
<name>A0A369BR93_9BACL</name>
<feature type="domain" description="Histidine kinase" evidence="14">
    <location>
        <begin position="251"/>
        <end position="466"/>
    </location>
</feature>
<comment type="subcellular location">
    <subcellularLocation>
        <location evidence="2">Cell membrane</location>
        <topology evidence="2">Multi-pass membrane protein</topology>
    </subcellularLocation>
</comment>
<dbReference type="SMART" id="SM00387">
    <property type="entry name" value="HATPase_c"/>
    <property type="match status" value="1"/>
</dbReference>
<evidence type="ECO:0000256" key="13">
    <source>
        <dbReference type="SAM" id="Phobius"/>
    </source>
</evidence>
<dbReference type="GO" id="GO:0005524">
    <property type="term" value="F:ATP binding"/>
    <property type="evidence" value="ECO:0007669"/>
    <property type="project" value="UniProtKB-KW"/>
</dbReference>
<dbReference type="Pfam" id="PF00512">
    <property type="entry name" value="HisKA"/>
    <property type="match status" value="1"/>
</dbReference>
<dbReference type="Gene3D" id="1.10.287.130">
    <property type="match status" value="1"/>
</dbReference>
<evidence type="ECO:0000256" key="9">
    <source>
        <dbReference type="ARBA" id="ARBA00022840"/>
    </source>
</evidence>
<gene>
    <name evidence="16" type="ORF">DFP94_1011174</name>
</gene>
<keyword evidence="5" id="KW-0597">Phosphoprotein</keyword>
<evidence type="ECO:0000256" key="10">
    <source>
        <dbReference type="ARBA" id="ARBA00023012"/>
    </source>
</evidence>
<dbReference type="InterPro" id="IPR005467">
    <property type="entry name" value="His_kinase_dom"/>
</dbReference>
<evidence type="ECO:0000259" key="14">
    <source>
        <dbReference type="PROSITE" id="PS50109"/>
    </source>
</evidence>
<dbReference type="Gene3D" id="3.30.565.10">
    <property type="entry name" value="Histidine kinase-like ATPase, C-terminal domain"/>
    <property type="match status" value="1"/>
</dbReference>
<feature type="domain" description="HAMP" evidence="15">
    <location>
        <begin position="191"/>
        <end position="243"/>
    </location>
</feature>
<dbReference type="FunFam" id="1.10.287.130:FF:000001">
    <property type="entry name" value="Two-component sensor histidine kinase"/>
    <property type="match status" value="1"/>
</dbReference>
<comment type="catalytic activity">
    <reaction evidence="1">
        <text>ATP + protein L-histidine = ADP + protein N-phospho-L-histidine.</text>
        <dbReference type="EC" id="2.7.13.3"/>
    </reaction>
</comment>
<dbReference type="CDD" id="cd06225">
    <property type="entry name" value="HAMP"/>
    <property type="match status" value="1"/>
</dbReference>
<dbReference type="FunFam" id="3.30.565.10:FF:000006">
    <property type="entry name" value="Sensor histidine kinase WalK"/>
    <property type="match status" value="1"/>
</dbReference>
<dbReference type="InterPro" id="IPR003594">
    <property type="entry name" value="HATPase_dom"/>
</dbReference>
<reference evidence="16 17" key="1">
    <citation type="submission" date="2018-07" db="EMBL/GenBank/DDBJ databases">
        <title>Genomic Encyclopedia of Type Strains, Phase III (KMG-III): the genomes of soil and plant-associated and newly described type strains.</title>
        <authorList>
            <person name="Whitman W."/>
        </authorList>
    </citation>
    <scope>NUCLEOTIDE SEQUENCE [LARGE SCALE GENOMIC DNA]</scope>
    <source>
        <strain evidence="16 17">CECT 8333</strain>
    </source>
</reference>
<evidence type="ECO:0000256" key="3">
    <source>
        <dbReference type="ARBA" id="ARBA00012438"/>
    </source>
</evidence>
<dbReference type="PROSITE" id="PS50885">
    <property type="entry name" value="HAMP"/>
    <property type="match status" value="1"/>
</dbReference>
<feature type="transmembrane region" description="Helical" evidence="13">
    <location>
        <begin position="12"/>
        <end position="37"/>
    </location>
</feature>
<keyword evidence="13" id="KW-0812">Transmembrane</keyword>
<dbReference type="AlphaFoldDB" id="A0A369BR93"/>
<dbReference type="SUPFAM" id="SSF47384">
    <property type="entry name" value="Homodimeric domain of signal transducing histidine kinase"/>
    <property type="match status" value="1"/>
</dbReference>
<evidence type="ECO:0000256" key="4">
    <source>
        <dbReference type="ARBA" id="ARBA00022475"/>
    </source>
</evidence>
<dbReference type="PANTHER" id="PTHR43047:SF72">
    <property type="entry name" value="OSMOSENSING HISTIDINE PROTEIN KINASE SLN1"/>
    <property type="match status" value="1"/>
</dbReference>
<dbReference type="PRINTS" id="PR00344">
    <property type="entry name" value="BCTRLSENSOR"/>
</dbReference>
<keyword evidence="8 16" id="KW-0418">Kinase</keyword>
<proteinExistence type="predicted"/>
<dbReference type="CDD" id="cd00082">
    <property type="entry name" value="HisKA"/>
    <property type="match status" value="1"/>
</dbReference>
<dbReference type="PANTHER" id="PTHR43047">
    <property type="entry name" value="TWO-COMPONENT HISTIDINE PROTEIN KINASE"/>
    <property type="match status" value="1"/>
</dbReference>
<dbReference type="SMART" id="SM00304">
    <property type="entry name" value="HAMP"/>
    <property type="match status" value="1"/>
</dbReference>
<keyword evidence="13" id="KW-1133">Transmembrane helix</keyword>
<keyword evidence="9" id="KW-0067">ATP-binding</keyword>
<dbReference type="SMART" id="SM00388">
    <property type="entry name" value="HisKA"/>
    <property type="match status" value="1"/>
</dbReference>
<evidence type="ECO:0000313" key="16">
    <source>
        <dbReference type="EMBL" id="RCX23575.1"/>
    </source>
</evidence>
<dbReference type="GO" id="GO:0005886">
    <property type="term" value="C:plasma membrane"/>
    <property type="evidence" value="ECO:0007669"/>
    <property type="project" value="UniProtKB-SubCell"/>
</dbReference>
<evidence type="ECO:0000313" key="17">
    <source>
        <dbReference type="Proteomes" id="UP000253090"/>
    </source>
</evidence>
<dbReference type="Gene3D" id="6.10.340.10">
    <property type="match status" value="1"/>
</dbReference>
<evidence type="ECO:0000256" key="7">
    <source>
        <dbReference type="ARBA" id="ARBA00022741"/>
    </source>
</evidence>
<feature type="region of interest" description="Disordered" evidence="12">
    <location>
        <begin position="463"/>
        <end position="502"/>
    </location>
</feature>
<dbReference type="InterPro" id="IPR036097">
    <property type="entry name" value="HisK_dim/P_sf"/>
</dbReference>
<dbReference type="EMBL" id="QPJW01000001">
    <property type="protein sequence ID" value="RCX23575.1"/>
    <property type="molecule type" value="Genomic_DNA"/>
</dbReference>
<evidence type="ECO:0000259" key="15">
    <source>
        <dbReference type="PROSITE" id="PS50885"/>
    </source>
</evidence>
<dbReference type="InterPro" id="IPR003661">
    <property type="entry name" value="HisK_dim/P_dom"/>
</dbReference>
<dbReference type="Pfam" id="PF00672">
    <property type="entry name" value="HAMP"/>
    <property type="match status" value="1"/>
</dbReference>
<keyword evidence="11 13" id="KW-0472">Membrane</keyword>
<dbReference type="SUPFAM" id="SSF158472">
    <property type="entry name" value="HAMP domain-like"/>
    <property type="match status" value="1"/>
</dbReference>
<organism evidence="16 17">
    <name type="scientific">Fontibacillus phaseoli</name>
    <dbReference type="NCBI Taxonomy" id="1416533"/>
    <lineage>
        <taxon>Bacteria</taxon>
        <taxon>Bacillati</taxon>
        <taxon>Bacillota</taxon>
        <taxon>Bacilli</taxon>
        <taxon>Bacillales</taxon>
        <taxon>Paenibacillaceae</taxon>
        <taxon>Fontibacillus</taxon>
    </lineage>
</organism>
<protein>
    <recommendedName>
        <fullName evidence="3">histidine kinase</fullName>
        <ecNumber evidence="3">2.7.13.3</ecNumber>
    </recommendedName>
</protein>
<evidence type="ECO:0000256" key="8">
    <source>
        <dbReference type="ARBA" id="ARBA00022777"/>
    </source>
</evidence>
<dbReference type="Proteomes" id="UP000253090">
    <property type="component" value="Unassembled WGS sequence"/>
</dbReference>
<keyword evidence="4" id="KW-1003">Cell membrane</keyword>
<dbReference type="InterPro" id="IPR004358">
    <property type="entry name" value="Sig_transdc_His_kin-like_C"/>
</dbReference>
<feature type="transmembrane region" description="Helical" evidence="13">
    <location>
        <begin position="169"/>
        <end position="194"/>
    </location>
</feature>
<dbReference type="RefSeq" id="WP_114495437.1">
    <property type="nucleotide sequence ID" value="NZ_QPJW01000001.1"/>
</dbReference>
<feature type="compositionally biased region" description="Basic and acidic residues" evidence="12">
    <location>
        <begin position="489"/>
        <end position="502"/>
    </location>
</feature>
<dbReference type="GO" id="GO:0009927">
    <property type="term" value="F:histidine phosphotransfer kinase activity"/>
    <property type="evidence" value="ECO:0007669"/>
    <property type="project" value="TreeGrafter"/>
</dbReference>
<dbReference type="InterPro" id="IPR036890">
    <property type="entry name" value="HATPase_C_sf"/>
</dbReference>
<keyword evidence="7" id="KW-0547">Nucleotide-binding</keyword>
<keyword evidence="10" id="KW-0902">Two-component regulatory system</keyword>
<dbReference type="OrthoDB" id="2359336at2"/>
<keyword evidence="6" id="KW-0808">Transferase</keyword>
<sequence>MIKKGIGRQIVLQYFIVVFVTLFMVEVIFSLAIRVYYYDTIYNHMSTHSTWASDFFQKFVRLNAERDPDYFTEMLRTFELDNTELMILNRKGEVEASSNAFQADKAIQTSDVSQAAAGSVGKWVGRQPSTGEMVMAVSTPLQVRGENRFIVRFVTSLEAVNSNLMKLSLLSAAVCLAVLALVTLFSIGLANSIVKPINNIRAVSAQMAKGKFESRIKGNYRYELGELAATLNYMAQEIVRSNQIKDDFISSISHELRTPLTGIKGWSETLTLGGFDPEETKLGMGIIAKETDRLIGLVEEMLDFSKLQQNEMKLVISRVNLKELLQETMLNVWAKAEQKGIQVKLEDRTVQNITVVGDGNRLKQVFLNVVDNAIKFSNENSWIHLVVSRTEPEKVLVEVVDTGIGISEEHLNKVKDRFFQVNHQGGGTGLGLAISQQLVELHHGEMDIHSELGVGTTVSVKLPLAEPEEEDLESTDTTGESAVSAGDGPDNKSGPDKEGEMR</sequence>